<evidence type="ECO:0000313" key="1">
    <source>
        <dbReference type="EMBL" id="HFT92790.1"/>
    </source>
</evidence>
<sequence length="103" mass="11286">MKKSLSSIRRKPFSRVLTLLDASGNRENLDPVEVALREKERVPFPPGTSLSLPDGSTIPISGFAAPILRQAGEIEGVVVSFHRTVHRSALPDPAPLPPRRRAR</sequence>
<protein>
    <submittedName>
        <fullName evidence="1">Uncharacterized protein</fullName>
    </submittedName>
</protein>
<reference evidence="1" key="1">
    <citation type="journal article" date="2020" name="mSystems">
        <title>Genome- and Community-Level Interaction Insights into Carbon Utilization and Element Cycling Functions of Hydrothermarchaeota in Hydrothermal Sediment.</title>
        <authorList>
            <person name="Zhou Z."/>
            <person name="Liu Y."/>
            <person name="Xu W."/>
            <person name="Pan J."/>
            <person name="Luo Z.H."/>
            <person name="Li M."/>
        </authorList>
    </citation>
    <scope>NUCLEOTIDE SEQUENCE [LARGE SCALE GENOMIC DNA]</scope>
    <source>
        <strain evidence="1">SpSt-902</strain>
    </source>
</reference>
<proteinExistence type="predicted"/>
<accession>A0A7C3QR77</accession>
<dbReference type="EMBL" id="DTMM01000047">
    <property type="protein sequence ID" value="HFT92790.1"/>
    <property type="molecule type" value="Genomic_DNA"/>
</dbReference>
<name>A0A7C3QR77_9BACT</name>
<organism evidence="1">
    <name type="scientific">Leptospirillum ferriphilum</name>
    <dbReference type="NCBI Taxonomy" id="178606"/>
    <lineage>
        <taxon>Bacteria</taxon>
        <taxon>Pseudomonadati</taxon>
        <taxon>Nitrospirota</taxon>
        <taxon>Nitrospiria</taxon>
        <taxon>Nitrospirales</taxon>
        <taxon>Nitrospiraceae</taxon>
        <taxon>Leptospirillum</taxon>
    </lineage>
</organism>
<gene>
    <name evidence="1" type="ORF">ENX03_02390</name>
</gene>
<comment type="caution">
    <text evidence="1">The sequence shown here is derived from an EMBL/GenBank/DDBJ whole genome shotgun (WGS) entry which is preliminary data.</text>
</comment>
<dbReference type="AlphaFoldDB" id="A0A7C3QR77"/>